<comment type="subcellular location">
    <subcellularLocation>
        <location evidence="1">Cell membrane</location>
        <topology evidence="1">Multi-pass membrane protein</topology>
    </subcellularLocation>
</comment>
<keyword evidence="4 6" id="KW-1133">Transmembrane helix</keyword>
<reference evidence="8 10" key="2">
    <citation type="submission" date="2018-06" db="EMBL/GenBank/DDBJ databases">
        <authorList>
            <consortium name="Pathogen Informatics"/>
            <person name="Doyle S."/>
        </authorList>
    </citation>
    <scope>NUCLEOTIDE SEQUENCE [LARGE SCALE GENOMIC DNA]</scope>
    <source>
        <strain evidence="8 10">NCTC11991</strain>
    </source>
</reference>
<dbReference type="GO" id="GO:0005886">
    <property type="term" value="C:plasma membrane"/>
    <property type="evidence" value="ECO:0007669"/>
    <property type="project" value="UniProtKB-SubCell"/>
</dbReference>
<keyword evidence="3 6" id="KW-0812">Transmembrane</keyword>
<feature type="transmembrane region" description="Helical" evidence="6">
    <location>
        <begin position="400"/>
        <end position="425"/>
    </location>
</feature>
<keyword evidence="9" id="KW-1185">Reference proteome</keyword>
<dbReference type="EMBL" id="UGOY01000001">
    <property type="protein sequence ID" value="STY21775.1"/>
    <property type="molecule type" value="Genomic_DNA"/>
</dbReference>
<dbReference type="OrthoDB" id="9804700at2"/>
<dbReference type="EMBL" id="LNYZ01000043">
    <property type="protein sequence ID" value="KTD69912.1"/>
    <property type="molecule type" value="Genomic_DNA"/>
</dbReference>
<feature type="transmembrane region" description="Helical" evidence="6">
    <location>
        <begin position="239"/>
        <end position="261"/>
    </location>
</feature>
<evidence type="ECO:0000256" key="4">
    <source>
        <dbReference type="ARBA" id="ARBA00022989"/>
    </source>
</evidence>
<dbReference type="Pfam" id="PF13520">
    <property type="entry name" value="AA_permease_2"/>
    <property type="match status" value="1"/>
</dbReference>
<organism evidence="8 10">
    <name type="scientific">Legionella steigerwaltii</name>
    <dbReference type="NCBI Taxonomy" id="460"/>
    <lineage>
        <taxon>Bacteria</taxon>
        <taxon>Pseudomonadati</taxon>
        <taxon>Pseudomonadota</taxon>
        <taxon>Gammaproteobacteria</taxon>
        <taxon>Legionellales</taxon>
        <taxon>Legionellaceae</taxon>
        <taxon>Legionella</taxon>
    </lineage>
</organism>
<gene>
    <name evidence="8" type="primary">steT</name>
    <name evidence="7" type="ORF">Lstg_3353</name>
    <name evidence="8" type="ORF">NCTC11991_00344</name>
</gene>
<evidence type="ECO:0000256" key="6">
    <source>
        <dbReference type="SAM" id="Phobius"/>
    </source>
</evidence>
<evidence type="ECO:0000313" key="10">
    <source>
        <dbReference type="Proteomes" id="UP000255110"/>
    </source>
</evidence>
<feature type="transmembrane region" description="Helical" evidence="6">
    <location>
        <begin position="367"/>
        <end position="388"/>
    </location>
</feature>
<protein>
    <submittedName>
        <fullName evidence="8">Serine/threonine exchanger SteT</fullName>
    </submittedName>
</protein>
<evidence type="ECO:0000256" key="2">
    <source>
        <dbReference type="ARBA" id="ARBA00022475"/>
    </source>
</evidence>
<feature type="transmembrane region" description="Helical" evidence="6">
    <location>
        <begin position="288"/>
        <end position="314"/>
    </location>
</feature>
<sequence>MNVKNERKLAADSLGIGESIVMGTAGSAPAFSVAAATATLVATVGTLAPGSILYCGFIMFGISLAFIHLNKVIVNAGASYAWISKIFGVYLGFFAGWAVLVSSAVFMVSGSIPAATATLLLVAPHLVESPGWVTFTSILWITMISAIAIAGIKPTAYLQILMTGFEVIVLFIIIGVGLVKFSHLPAHPFSFSWLSFTSFTPDLFATGALTAVFFYWGWDVTLNLNEETKNTRHAPGLGAFWSVLIIVCIYVSFAIVTLLALNDDEIKHAGTNVIFAVAEKIVPRPWSYLAVLCVMVSTIGTLQTTIVQFTRTLFAEARDEIIHPRYATLHQTRNTPWIAILFIWFLGVILLFLSSNFSTVNLIIKDSVHALGLLVAFYYSLTGFACAWYHRFLWKNVAELLGYIIWPTFSALFLIFIGCFSIPKFDLVTDIVAVGGILLGFVPLLIRYAKGAHKPREMP</sequence>
<dbReference type="PIRSF" id="PIRSF006060">
    <property type="entry name" value="AA_transporter"/>
    <property type="match status" value="1"/>
</dbReference>
<dbReference type="GO" id="GO:0022857">
    <property type="term" value="F:transmembrane transporter activity"/>
    <property type="evidence" value="ECO:0007669"/>
    <property type="project" value="InterPro"/>
</dbReference>
<dbReference type="Proteomes" id="UP000255110">
    <property type="component" value="Unassembled WGS sequence"/>
</dbReference>
<dbReference type="InterPro" id="IPR050367">
    <property type="entry name" value="APC_superfamily"/>
</dbReference>
<dbReference type="AlphaFoldDB" id="A0A378L3V6"/>
<name>A0A378L3V6_9GAMM</name>
<feature type="transmembrane region" description="Helical" evidence="6">
    <location>
        <begin position="199"/>
        <end position="218"/>
    </location>
</feature>
<proteinExistence type="predicted"/>
<dbReference type="PANTHER" id="PTHR42770">
    <property type="entry name" value="AMINO ACID TRANSPORTER-RELATED"/>
    <property type="match status" value="1"/>
</dbReference>
<keyword evidence="5 6" id="KW-0472">Membrane</keyword>
<dbReference type="Proteomes" id="UP000054820">
    <property type="component" value="Unassembled WGS sequence"/>
</dbReference>
<evidence type="ECO:0000313" key="7">
    <source>
        <dbReference type="EMBL" id="KTD69912.1"/>
    </source>
</evidence>
<feature type="transmembrane region" description="Helical" evidence="6">
    <location>
        <begin position="132"/>
        <end position="150"/>
    </location>
</feature>
<evidence type="ECO:0000313" key="8">
    <source>
        <dbReference type="EMBL" id="STY21775.1"/>
    </source>
</evidence>
<evidence type="ECO:0000256" key="5">
    <source>
        <dbReference type="ARBA" id="ARBA00023136"/>
    </source>
</evidence>
<feature type="transmembrane region" description="Helical" evidence="6">
    <location>
        <begin position="89"/>
        <end position="112"/>
    </location>
</feature>
<dbReference type="PANTHER" id="PTHR42770:SF7">
    <property type="entry name" value="MEMBRANE PROTEIN"/>
    <property type="match status" value="1"/>
</dbReference>
<evidence type="ECO:0000313" key="9">
    <source>
        <dbReference type="Proteomes" id="UP000054820"/>
    </source>
</evidence>
<keyword evidence="2" id="KW-1003">Cell membrane</keyword>
<dbReference type="RefSeq" id="WP_058478787.1">
    <property type="nucleotide sequence ID" value="NZ_CAAAIO010000033.1"/>
</dbReference>
<feature type="transmembrane region" description="Helical" evidence="6">
    <location>
        <begin position="20"/>
        <end position="45"/>
    </location>
</feature>
<evidence type="ECO:0000256" key="3">
    <source>
        <dbReference type="ARBA" id="ARBA00022692"/>
    </source>
</evidence>
<reference evidence="7 9" key="1">
    <citation type="submission" date="2015-11" db="EMBL/GenBank/DDBJ databases">
        <title>Genomic analysis of 38 Legionella species identifies large and diverse effector repertoires.</title>
        <authorList>
            <person name="Burstein D."/>
            <person name="Amaro F."/>
            <person name="Zusman T."/>
            <person name="Lifshitz Z."/>
            <person name="Cohen O."/>
            <person name="Gilbert J.A."/>
            <person name="Pupko T."/>
            <person name="Shuman H.A."/>
            <person name="Segal G."/>
        </authorList>
    </citation>
    <scope>NUCLEOTIDE SEQUENCE [LARGE SCALE GENOMIC DNA]</scope>
    <source>
        <strain evidence="7 9">SC-18-C9</strain>
    </source>
</reference>
<evidence type="ECO:0000256" key="1">
    <source>
        <dbReference type="ARBA" id="ARBA00004651"/>
    </source>
</evidence>
<accession>A0A378L3V6</accession>
<feature type="transmembrane region" description="Helical" evidence="6">
    <location>
        <begin position="431"/>
        <end position="449"/>
    </location>
</feature>
<feature type="transmembrane region" description="Helical" evidence="6">
    <location>
        <begin position="51"/>
        <end position="69"/>
    </location>
</feature>
<dbReference type="InterPro" id="IPR002293">
    <property type="entry name" value="AA/rel_permease1"/>
</dbReference>
<feature type="transmembrane region" description="Helical" evidence="6">
    <location>
        <begin position="335"/>
        <end position="355"/>
    </location>
</feature>
<dbReference type="Gene3D" id="1.20.1740.10">
    <property type="entry name" value="Amino acid/polyamine transporter I"/>
    <property type="match status" value="1"/>
</dbReference>
<dbReference type="STRING" id="460.Lstg_3353"/>
<feature type="transmembrane region" description="Helical" evidence="6">
    <location>
        <begin position="157"/>
        <end position="179"/>
    </location>
</feature>